<protein>
    <submittedName>
        <fullName evidence="3">Sensor histidine kinase/response regulator</fullName>
    </submittedName>
</protein>
<accession>A0A656JQY9</accession>
<comment type="caution">
    <text evidence="3">The sequence shown here is derived from an EMBL/GenBank/DDBJ whole genome shotgun (WGS) entry which is preliminary data.</text>
</comment>
<evidence type="ECO:0000256" key="1">
    <source>
        <dbReference type="ARBA" id="ARBA00023012"/>
    </source>
</evidence>
<evidence type="ECO:0000259" key="2">
    <source>
        <dbReference type="Pfam" id="PF01627"/>
    </source>
</evidence>
<feature type="non-terminal residue" evidence="3">
    <location>
        <position position="179"/>
    </location>
</feature>
<dbReference type="GO" id="GO:0004672">
    <property type="term" value="F:protein kinase activity"/>
    <property type="evidence" value="ECO:0007669"/>
    <property type="project" value="UniProtKB-ARBA"/>
</dbReference>
<dbReference type="InterPro" id="IPR036641">
    <property type="entry name" value="HPT_dom_sf"/>
</dbReference>
<keyword evidence="3" id="KW-0418">Kinase</keyword>
<dbReference type="EMBL" id="AOKF01002683">
    <property type="protein sequence ID" value="EPN47142.1"/>
    <property type="molecule type" value="Genomic_DNA"/>
</dbReference>
<evidence type="ECO:0000313" key="3">
    <source>
        <dbReference type="EMBL" id="EPN47142.1"/>
    </source>
</evidence>
<sequence length="179" mass="19953">MADRHDYVALEWLKGEIAETLRQARHALDEFIEDPANGAAMAECLNLVHQVHGSLQMIEFYGAALLAEEIEQLALAVQQNRVSHPVESEQLLIQAMSQLPLYLERIHSARRDLPLVVLPLLNDLRSARGESLLSETSLFAPQLVVVPALDEEELARRNTPELPGLLRKLRQTLQAALAG</sequence>
<gene>
    <name evidence="3" type="ORF">A245_31508</name>
</gene>
<dbReference type="Proteomes" id="UP000018849">
    <property type="component" value="Unassembled WGS sequence"/>
</dbReference>
<reference evidence="3 4" key="1">
    <citation type="journal article" date="2013" name="PLoS Pathog.">
        <title>Genomic analysis of the Kiwifruit pathogen Pseudomonas syringae pv. actinidiae provides insight into the origins of an emergent plant disease.</title>
        <authorList>
            <person name="McCann H.C."/>
            <person name="Rikkerink E.H."/>
            <person name="Bertels F."/>
            <person name="Fiers M."/>
            <person name="Lu A."/>
            <person name="Rees-George J."/>
            <person name="Andersen M.T."/>
            <person name="Gleave A.P."/>
            <person name="Haubold B."/>
            <person name="Wohlers M.W."/>
            <person name="Guttman D.S."/>
            <person name="Wang P.W."/>
            <person name="Straub C."/>
            <person name="Vanneste J.L."/>
            <person name="Rainey P.B."/>
            <person name="Templeton M.D."/>
        </authorList>
    </citation>
    <scope>NUCLEOTIDE SEQUENCE [LARGE SCALE GENOMIC DNA]</scope>
    <source>
        <strain evidence="3 4">ICMP 19096</strain>
    </source>
</reference>
<feature type="domain" description="HPt" evidence="2">
    <location>
        <begin position="10"/>
        <end position="99"/>
    </location>
</feature>
<evidence type="ECO:0000313" key="4">
    <source>
        <dbReference type="Proteomes" id="UP000018849"/>
    </source>
</evidence>
<keyword evidence="1" id="KW-0902">Two-component regulatory system</keyword>
<dbReference type="Pfam" id="PF01627">
    <property type="entry name" value="Hpt"/>
    <property type="match status" value="1"/>
</dbReference>
<dbReference type="AlphaFoldDB" id="A0A656JQY9"/>
<keyword evidence="3" id="KW-0808">Transferase</keyword>
<organism evidence="3 4">
    <name type="scientific">Pseudomonas syringae pv. actinidiae ICMP 19096</name>
    <dbReference type="NCBI Taxonomy" id="1194405"/>
    <lineage>
        <taxon>Bacteria</taxon>
        <taxon>Pseudomonadati</taxon>
        <taxon>Pseudomonadota</taxon>
        <taxon>Gammaproteobacteria</taxon>
        <taxon>Pseudomonadales</taxon>
        <taxon>Pseudomonadaceae</taxon>
        <taxon>Pseudomonas</taxon>
        <taxon>Pseudomonas syringae</taxon>
    </lineage>
</organism>
<dbReference type="Gene3D" id="1.20.120.160">
    <property type="entry name" value="HPT domain"/>
    <property type="match status" value="1"/>
</dbReference>
<proteinExistence type="predicted"/>
<dbReference type="SUPFAM" id="SSF47226">
    <property type="entry name" value="Histidine-containing phosphotransfer domain, HPT domain"/>
    <property type="match status" value="1"/>
</dbReference>
<name>A0A656JQY9_PSESF</name>
<dbReference type="GO" id="GO:0000160">
    <property type="term" value="P:phosphorelay signal transduction system"/>
    <property type="evidence" value="ECO:0007669"/>
    <property type="project" value="UniProtKB-KW"/>
</dbReference>
<dbReference type="InterPro" id="IPR008207">
    <property type="entry name" value="Sig_transdc_His_kin_Hpt_dom"/>
</dbReference>